<gene>
    <name evidence="1" type="ordered locus">Xcel_2694</name>
</gene>
<dbReference type="EMBL" id="CP001821">
    <property type="protein sequence ID" value="ACZ31708.1"/>
    <property type="molecule type" value="Genomic_DNA"/>
</dbReference>
<dbReference type="Pfam" id="PF11316">
    <property type="entry name" value="Rhamno_transf"/>
    <property type="match status" value="1"/>
</dbReference>
<dbReference type="AlphaFoldDB" id="D1BXR7"/>
<dbReference type="Proteomes" id="UP000002255">
    <property type="component" value="Chromosome"/>
</dbReference>
<evidence type="ECO:0000313" key="2">
    <source>
        <dbReference type="Proteomes" id="UP000002255"/>
    </source>
</evidence>
<name>D1BXR7_XYLCX</name>
<evidence type="ECO:0008006" key="3">
    <source>
        <dbReference type="Google" id="ProtNLM"/>
    </source>
</evidence>
<keyword evidence="2" id="KW-1185">Reference proteome</keyword>
<evidence type="ECO:0000313" key="1">
    <source>
        <dbReference type="EMBL" id="ACZ31708.1"/>
    </source>
</evidence>
<dbReference type="InterPro" id="IPR021466">
    <property type="entry name" value="Put_rhamnosyl_transferase"/>
</dbReference>
<dbReference type="OrthoDB" id="9771846at2"/>
<dbReference type="eggNOG" id="COG1216">
    <property type="taxonomic scope" value="Bacteria"/>
</dbReference>
<dbReference type="KEGG" id="xce:Xcel_2694"/>
<reference evidence="2" key="1">
    <citation type="submission" date="2009-11" db="EMBL/GenBank/DDBJ databases">
        <title>The complete chromosome of Xylanimonas cellulosilytica DSM 15894.</title>
        <authorList>
            <consortium name="US DOE Joint Genome Institute (JGI-PGF)"/>
            <person name="Lucas S."/>
            <person name="Copeland A."/>
            <person name="Lapidus A."/>
            <person name="Glavina del Rio T."/>
            <person name="Dalin E."/>
            <person name="Tice H."/>
            <person name="Bruce D."/>
            <person name="Goodwin L."/>
            <person name="Pitluck S."/>
            <person name="Kyrpides N."/>
            <person name="Mavromatis K."/>
            <person name="Ivanova N."/>
            <person name="Mikhailova N."/>
            <person name="Foster B."/>
            <person name="Clum A."/>
            <person name="Brettin T."/>
            <person name="Detter J.C."/>
            <person name="Han C."/>
            <person name="Larimer F."/>
            <person name="Land M."/>
            <person name="Hauser L."/>
            <person name="Markowitz V."/>
            <person name="Cheng J.F."/>
            <person name="Hugenholtz P."/>
            <person name="Woyke T."/>
            <person name="Wu D."/>
            <person name="Gehrich-Schroeter G."/>
            <person name="Schneider S."/>
            <person name="Pukall S.R."/>
            <person name="Klenk H.P."/>
            <person name="Eisen J.A."/>
        </authorList>
    </citation>
    <scope>NUCLEOTIDE SEQUENCE [LARGE SCALE GENOMIC DNA]</scope>
    <source>
        <strain evidence="2">DSM 15894 / CECT 5975 / LMG 20990 / XIL07</strain>
    </source>
</reference>
<protein>
    <recommendedName>
        <fullName evidence="3">Rhamnosyl transferase</fullName>
    </recommendedName>
</protein>
<proteinExistence type="predicted"/>
<organism evidence="1 2">
    <name type="scientific">Xylanimonas cellulosilytica (strain DSM 15894 / JCM 12276 / CECT 5975 / KCTC 9989 / LMG 20990 / NBRC 107835 / XIL07)</name>
    <dbReference type="NCBI Taxonomy" id="446471"/>
    <lineage>
        <taxon>Bacteria</taxon>
        <taxon>Bacillati</taxon>
        <taxon>Actinomycetota</taxon>
        <taxon>Actinomycetes</taxon>
        <taxon>Micrococcales</taxon>
        <taxon>Promicromonosporaceae</taxon>
        <taxon>Xylanimonas</taxon>
    </lineage>
</organism>
<dbReference type="HOGENOM" id="CLU_972825_0_0_11"/>
<sequence length="304" mass="34130">MTDSAVRHGEAPANDLKTAIDHVLVTRFNLPSPGPESLIRAQDGWLAERIELFETYTVPSVRHQTVRDFRWIVYLDPQSPAWLVERLAPLVDDGLITPIYTEHATWENVRDDARAVTGGAGSILITTNLDNDDALATDFVERLQQRATPGRREALYLGYGLIVHGDRVYLRRDPHNAFCSVAEPWDGALTAWRDWHIGLSDHMPAETLDGPPAWLQVVHGKNVSNRVRGRLVDPSRYRDSFAGLLDGVPRPSRRVLLRETALARPAREGRELVRSAGKAVVLRVVGKDGLQTLRGWLARRPSRR</sequence>
<dbReference type="STRING" id="446471.Xcel_2694"/>
<dbReference type="RefSeq" id="WP_012879450.1">
    <property type="nucleotide sequence ID" value="NC_013530.1"/>
</dbReference>
<reference evidence="1 2" key="2">
    <citation type="journal article" date="2010" name="Stand. Genomic Sci.">
        <title>Complete genome sequence of Xylanimonas cellulosilytica type strain (XIL07).</title>
        <authorList>
            <person name="Foster B."/>
            <person name="Pukall R."/>
            <person name="Abt B."/>
            <person name="Nolan M."/>
            <person name="Glavina Del Rio T."/>
            <person name="Chen F."/>
            <person name="Lucas S."/>
            <person name="Tice H."/>
            <person name="Pitluck S."/>
            <person name="Cheng J.-F."/>
            <person name="Chertkov O."/>
            <person name="Brettin T."/>
            <person name="Han C."/>
            <person name="Detter J.C."/>
            <person name="Bruce D."/>
            <person name="Goodwin L."/>
            <person name="Ivanova N."/>
            <person name="Mavromatis K."/>
            <person name="Pati A."/>
            <person name="Mikhailova N."/>
            <person name="Chen A."/>
            <person name="Palaniappan K."/>
            <person name="Land M."/>
            <person name="Hauser L."/>
            <person name="Chang Y.-J."/>
            <person name="Jeffries C.D."/>
            <person name="Chain P."/>
            <person name="Rohde M."/>
            <person name="Goeker M."/>
            <person name="Bristow J."/>
            <person name="Eisen J.A."/>
            <person name="Markowitz V."/>
            <person name="Hugenholtz P."/>
            <person name="Kyrpides N.C."/>
            <person name="Klenk H.-P."/>
            <person name="Lapidus A."/>
        </authorList>
    </citation>
    <scope>NUCLEOTIDE SEQUENCE [LARGE SCALE GENOMIC DNA]</scope>
    <source>
        <strain evidence="2">DSM 15894 / CECT 5975 / LMG 20990 / XIL07</strain>
    </source>
</reference>
<accession>D1BXR7</accession>